<protein>
    <recommendedName>
        <fullName evidence="2">Reverse transcriptase zinc-binding domain-containing protein</fullName>
    </recommendedName>
</protein>
<feature type="compositionally biased region" description="Polar residues" evidence="1">
    <location>
        <begin position="256"/>
        <end position="271"/>
    </location>
</feature>
<dbReference type="Pfam" id="PF13966">
    <property type="entry name" value="zf-RVT"/>
    <property type="match status" value="1"/>
</dbReference>
<evidence type="ECO:0000259" key="2">
    <source>
        <dbReference type="Pfam" id="PF13966"/>
    </source>
</evidence>
<accession>A0ABD3GVV3</accession>
<evidence type="ECO:0000313" key="3">
    <source>
        <dbReference type="EMBL" id="KAL3681926.1"/>
    </source>
</evidence>
<dbReference type="EMBL" id="JBJQOH010000007">
    <property type="protein sequence ID" value="KAL3681926.1"/>
    <property type="molecule type" value="Genomic_DNA"/>
</dbReference>
<feature type="domain" description="Reverse transcriptase zinc-binding" evidence="2">
    <location>
        <begin position="38"/>
        <end position="107"/>
    </location>
</feature>
<dbReference type="InterPro" id="IPR026960">
    <property type="entry name" value="RVT-Znf"/>
</dbReference>
<feature type="region of interest" description="Disordered" evidence="1">
    <location>
        <begin position="219"/>
        <end position="280"/>
    </location>
</feature>
<organism evidence="3 4">
    <name type="scientific">Riccia sorocarpa</name>
    <dbReference type="NCBI Taxonomy" id="122646"/>
    <lineage>
        <taxon>Eukaryota</taxon>
        <taxon>Viridiplantae</taxon>
        <taxon>Streptophyta</taxon>
        <taxon>Embryophyta</taxon>
        <taxon>Marchantiophyta</taxon>
        <taxon>Marchantiopsida</taxon>
        <taxon>Marchantiidae</taxon>
        <taxon>Marchantiales</taxon>
        <taxon>Ricciaceae</taxon>
        <taxon>Riccia</taxon>
    </lineage>
</organism>
<evidence type="ECO:0000313" key="4">
    <source>
        <dbReference type="Proteomes" id="UP001633002"/>
    </source>
</evidence>
<proteinExistence type="predicted"/>
<keyword evidence="4" id="KW-1185">Reference proteome</keyword>
<feature type="compositionally biased region" description="Basic and acidic residues" evidence="1">
    <location>
        <begin position="233"/>
        <end position="255"/>
    </location>
</feature>
<dbReference type="Proteomes" id="UP001633002">
    <property type="component" value="Unassembled WGS sequence"/>
</dbReference>
<comment type="caution">
    <text evidence="3">The sequence shown here is derived from an EMBL/GenBank/DDBJ whole genome shotgun (WGS) entry which is preliminary data.</text>
</comment>
<reference evidence="3 4" key="1">
    <citation type="submission" date="2024-09" db="EMBL/GenBank/DDBJ databases">
        <title>Chromosome-scale assembly of Riccia sorocarpa.</title>
        <authorList>
            <person name="Paukszto L."/>
        </authorList>
    </citation>
    <scope>NUCLEOTIDE SEQUENCE [LARGE SCALE GENOMIC DNA]</scope>
    <source>
        <strain evidence="3">LP-2024</strain>
        <tissue evidence="3">Aerial parts of the thallus</tissue>
    </source>
</reference>
<evidence type="ECO:0000256" key="1">
    <source>
        <dbReference type="SAM" id="MobiDB-lite"/>
    </source>
</evidence>
<sequence length="314" mass="36880">MGGLQNSTKMGTKCCKAILSEKWEEINKLNKKWNRSDQPRVWHKQLRRPWMSKLPAKEKLWVWRIMQQGIPTLDRISKWGRGDGICRRCKGGKETAQHLFWQCKLSRAKYSAYRYFTQDLPSFMLTAATFIDGMDAAIKELTFKSATQMARAMQWNKYPKRSIYLKLRAADDFKCQLEGIHRTSVGTHPGTLKVGTRSERGRKNWKRLQFLGRSIDANDKAVRAEQEEPIDSWSDRENDREMESHHDVQHEESAHQHSQNSQVARRSPAQSTEHDWHENRSANLEHYHELKYREPRRLISSIPCSPSCCDFSRY</sequence>
<gene>
    <name evidence="3" type="ORF">R1sor_024882</name>
</gene>
<dbReference type="AlphaFoldDB" id="A0ABD3GVV3"/>
<name>A0ABD3GVV3_9MARC</name>